<keyword evidence="1" id="KW-0812">Transmembrane</keyword>
<dbReference type="AlphaFoldDB" id="A0A8R1Y0J4"/>
<accession>A0A8R1Y0J4</accession>
<evidence type="ECO:0000313" key="2">
    <source>
        <dbReference type="EnsemblMetazoa" id="OVOC8927.1"/>
    </source>
</evidence>
<name>A0A8R1Y0J4_ONCVO</name>
<protein>
    <submittedName>
        <fullName evidence="2">Uncharacterized protein</fullName>
    </submittedName>
</protein>
<reference evidence="2" key="2">
    <citation type="submission" date="2022-06" db="UniProtKB">
        <authorList>
            <consortium name="EnsemblMetazoa"/>
        </authorList>
    </citation>
    <scope>IDENTIFICATION</scope>
</reference>
<dbReference type="Proteomes" id="UP000024404">
    <property type="component" value="Unassembled WGS sequence"/>
</dbReference>
<feature type="transmembrane region" description="Helical" evidence="1">
    <location>
        <begin position="46"/>
        <end position="64"/>
    </location>
</feature>
<sequence>MESRHHPNGKPIDRLLKFKGFYTIFSINKDGERAKEREREKGFQNFIFITYIITTYDMFGMFCLKIQTFKNRS</sequence>
<evidence type="ECO:0000256" key="1">
    <source>
        <dbReference type="SAM" id="Phobius"/>
    </source>
</evidence>
<keyword evidence="3" id="KW-1185">Reference proteome</keyword>
<dbReference type="EnsemblMetazoa" id="OVOC8927.1">
    <property type="protein sequence ID" value="OVOC8927.1"/>
    <property type="gene ID" value="WBGene00245736"/>
</dbReference>
<reference evidence="3" key="1">
    <citation type="submission" date="2013-10" db="EMBL/GenBank/DDBJ databases">
        <title>Genome sequencing of Onchocerca volvulus.</title>
        <authorList>
            <person name="Cotton J."/>
            <person name="Tsai J."/>
            <person name="Stanley E."/>
            <person name="Tracey A."/>
            <person name="Holroyd N."/>
            <person name="Lustigman S."/>
            <person name="Berriman M."/>
        </authorList>
    </citation>
    <scope>NUCLEOTIDE SEQUENCE</scope>
</reference>
<evidence type="ECO:0000313" key="3">
    <source>
        <dbReference type="Proteomes" id="UP000024404"/>
    </source>
</evidence>
<keyword evidence="1" id="KW-0472">Membrane</keyword>
<keyword evidence="1" id="KW-1133">Transmembrane helix</keyword>
<dbReference type="EMBL" id="CMVM020000250">
    <property type="status" value="NOT_ANNOTATED_CDS"/>
    <property type="molecule type" value="Genomic_DNA"/>
</dbReference>
<proteinExistence type="predicted"/>
<organism evidence="2 3">
    <name type="scientific">Onchocerca volvulus</name>
    <dbReference type="NCBI Taxonomy" id="6282"/>
    <lineage>
        <taxon>Eukaryota</taxon>
        <taxon>Metazoa</taxon>
        <taxon>Ecdysozoa</taxon>
        <taxon>Nematoda</taxon>
        <taxon>Chromadorea</taxon>
        <taxon>Rhabditida</taxon>
        <taxon>Spirurina</taxon>
        <taxon>Spiruromorpha</taxon>
        <taxon>Filarioidea</taxon>
        <taxon>Onchocercidae</taxon>
        <taxon>Onchocerca</taxon>
    </lineage>
</organism>